<accession>A0AA39Y9L6</accession>
<feature type="transmembrane region" description="Helical" evidence="6">
    <location>
        <begin position="192"/>
        <end position="211"/>
    </location>
</feature>
<dbReference type="Proteomes" id="UP001174936">
    <property type="component" value="Unassembled WGS sequence"/>
</dbReference>
<keyword evidence="5" id="KW-0862">Zinc</keyword>
<comment type="caution">
    <text evidence="7">The sequence shown here is derived from an EMBL/GenBank/DDBJ whole genome shotgun (WGS) entry which is preliminary data.</text>
</comment>
<name>A0AA39Y9L6_9PEZI</name>
<evidence type="ECO:0000256" key="6">
    <source>
        <dbReference type="SAM" id="Phobius"/>
    </source>
</evidence>
<protein>
    <submittedName>
        <fullName evidence="7">Hemolysin-III channel protein-like protein Izh2</fullName>
    </submittedName>
</protein>
<proteinExistence type="predicted"/>
<evidence type="ECO:0000256" key="4">
    <source>
        <dbReference type="ARBA" id="ARBA00023136"/>
    </source>
</evidence>
<keyword evidence="8" id="KW-1185">Reference proteome</keyword>
<feature type="binding site" evidence="5">
    <location>
        <position position="148"/>
    </location>
    <ligand>
        <name>Zn(2+)</name>
        <dbReference type="ChEBI" id="CHEBI:29105"/>
    </ligand>
</feature>
<evidence type="ECO:0000313" key="8">
    <source>
        <dbReference type="Proteomes" id="UP001174936"/>
    </source>
</evidence>
<feature type="transmembrane region" description="Helical" evidence="6">
    <location>
        <begin position="223"/>
        <end position="244"/>
    </location>
</feature>
<organism evidence="7 8">
    <name type="scientific">Cercophora newfieldiana</name>
    <dbReference type="NCBI Taxonomy" id="92897"/>
    <lineage>
        <taxon>Eukaryota</taxon>
        <taxon>Fungi</taxon>
        <taxon>Dikarya</taxon>
        <taxon>Ascomycota</taxon>
        <taxon>Pezizomycotina</taxon>
        <taxon>Sordariomycetes</taxon>
        <taxon>Sordariomycetidae</taxon>
        <taxon>Sordariales</taxon>
        <taxon>Lasiosphaeriaceae</taxon>
        <taxon>Cercophora</taxon>
    </lineage>
</organism>
<keyword evidence="3 6" id="KW-1133">Transmembrane helix</keyword>
<evidence type="ECO:0000256" key="3">
    <source>
        <dbReference type="ARBA" id="ARBA00022989"/>
    </source>
</evidence>
<dbReference type="GO" id="GO:0016020">
    <property type="term" value="C:membrane"/>
    <property type="evidence" value="ECO:0007669"/>
    <property type="project" value="UniProtKB-SubCell"/>
</dbReference>
<dbReference type="GO" id="GO:0046872">
    <property type="term" value="F:metal ion binding"/>
    <property type="evidence" value="ECO:0007669"/>
    <property type="project" value="UniProtKB-KW"/>
</dbReference>
<feature type="transmembrane region" description="Helical" evidence="6">
    <location>
        <begin position="287"/>
        <end position="311"/>
    </location>
</feature>
<feature type="transmembrane region" description="Helical" evidence="6">
    <location>
        <begin position="91"/>
        <end position="111"/>
    </location>
</feature>
<dbReference type="PANTHER" id="PTHR20855">
    <property type="entry name" value="ADIPOR/PROGESTIN RECEPTOR-RELATED"/>
    <property type="match status" value="1"/>
</dbReference>
<dbReference type="AlphaFoldDB" id="A0AA39Y9L6"/>
<keyword evidence="5" id="KW-0479">Metal-binding</keyword>
<evidence type="ECO:0000256" key="2">
    <source>
        <dbReference type="ARBA" id="ARBA00022692"/>
    </source>
</evidence>
<reference evidence="7" key="1">
    <citation type="submission" date="2023-06" db="EMBL/GenBank/DDBJ databases">
        <title>Genome-scale phylogeny and comparative genomics of the fungal order Sordariales.</title>
        <authorList>
            <consortium name="Lawrence Berkeley National Laboratory"/>
            <person name="Hensen N."/>
            <person name="Bonometti L."/>
            <person name="Westerberg I."/>
            <person name="Brannstrom I.O."/>
            <person name="Guillou S."/>
            <person name="Cros-Aarteil S."/>
            <person name="Calhoun S."/>
            <person name="Haridas S."/>
            <person name="Kuo A."/>
            <person name="Mondo S."/>
            <person name="Pangilinan J."/>
            <person name="Riley R."/>
            <person name="Labutti K."/>
            <person name="Andreopoulos B."/>
            <person name="Lipzen A."/>
            <person name="Chen C."/>
            <person name="Yanf M."/>
            <person name="Daum C."/>
            <person name="Ng V."/>
            <person name="Clum A."/>
            <person name="Steindorff A."/>
            <person name="Ohm R."/>
            <person name="Martin F."/>
            <person name="Silar P."/>
            <person name="Natvig D."/>
            <person name="Lalanne C."/>
            <person name="Gautier V."/>
            <person name="Ament-Velasquez S.L."/>
            <person name="Kruys A."/>
            <person name="Hutchinson M.I."/>
            <person name="Powell A.J."/>
            <person name="Barry K."/>
            <person name="Miller A.N."/>
            <person name="Grigoriev I.V."/>
            <person name="Debuchy R."/>
            <person name="Gladieux P."/>
            <person name="Thoren M.H."/>
            <person name="Johannesson H."/>
        </authorList>
    </citation>
    <scope>NUCLEOTIDE SEQUENCE</scope>
    <source>
        <strain evidence="7">SMH2532-1</strain>
    </source>
</reference>
<feature type="binding site" evidence="5">
    <location>
        <position position="294"/>
    </location>
    <ligand>
        <name>Zn(2+)</name>
        <dbReference type="ChEBI" id="CHEBI:29105"/>
    </ligand>
</feature>
<evidence type="ECO:0000313" key="7">
    <source>
        <dbReference type="EMBL" id="KAK0648587.1"/>
    </source>
</evidence>
<evidence type="ECO:0000256" key="5">
    <source>
        <dbReference type="PIRSR" id="PIRSR604254-1"/>
    </source>
</evidence>
<evidence type="ECO:0000256" key="1">
    <source>
        <dbReference type="ARBA" id="ARBA00004141"/>
    </source>
</evidence>
<feature type="transmembrane region" description="Helical" evidence="6">
    <location>
        <begin position="131"/>
        <end position="152"/>
    </location>
</feature>
<sequence>MAHLELTSSSEAHVVQVRKRFRGNAELHLGLEPTETQVNATRTTAVQLLLWHQLPAWQQEGNHYIESGYRPTAESIWHCLHSLTYLHNETVNIVSHAIGAVIFFVLPFYIFNTEIPPRYAVATFTDKVVCSAYFLGVAVCFVFSVGFHIFFNHSPRLFSMGQKLDFQGVVLLMWGANVPLIYYSFICDPELQIRYWLLITFLAICCSVTTFQPRFSNPHLRHWRAAIFGSLALSTFIPVFHGLFKYGYEVHQNRIALPWILLTLLFNSLGAAAYASKFPERLYPRRFDLFGASHQIMHVAILVAAATYGVAVTSEFDYLHSGASICNG</sequence>
<keyword evidence="2 6" id="KW-0812">Transmembrane</keyword>
<dbReference type="GO" id="GO:0006882">
    <property type="term" value="P:intracellular zinc ion homeostasis"/>
    <property type="evidence" value="ECO:0007669"/>
    <property type="project" value="TreeGrafter"/>
</dbReference>
<dbReference type="GO" id="GO:0038023">
    <property type="term" value="F:signaling receptor activity"/>
    <property type="evidence" value="ECO:0007669"/>
    <property type="project" value="TreeGrafter"/>
</dbReference>
<comment type="subcellular location">
    <subcellularLocation>
        <location evidence="1">Membrane</location>
        <topology evidence="1">Multi-pass membrane protein</topology>
    </subcellularLocation>
</comment>
<feature type="transmembrane region" description="Helical" evidence="6">
    <location>
        <begin position="164"/>
        <end position="186"/>
    </location>
</feature>
<feature type="transmembrane region" description="Helical" evidence="6">
    <location>
        <begin position="256"/>
        <end position="275"/>
    </location>
</feature>
<keyword evidence="4 6" id="KW-0472">Membrane</keyword>
<dbReference type="EMBL" id="JAULSV010000003">
    <property type="protein sequence ID" value="KAK0648587.1"/>
    <property type="molecule type" value="Genomic_DNA"/>
</dbReference>
<dbReference type="PANTHER" id="PTHR20855:SF130">
    <property type="entry name" value="HAEMOLYSIN-III FAMILY PROTEIN"/>
    <property type="match status" value="1"/>
</dbReference>
<gene>
    <name evidence="7" type="ORF">B0T16DRAFT_408456</name>
</gene>
<dbReference type="Pfam" id="PF03006">
    <property type="entry name" value="HlyIII"/>
    <property type="match status" value="1"/>
</dbReference>
<feature type="binding site" evidence="5">
    <location>
        <position position="298"/>
    </location>
    <ligand>
        <name>Zn(2+)</name>
        <dbReference type="ChEBI" id="CHEBI:29105"/>
    </ligand>
</feature>
<dbReference type="InterPro" id="IPR004254">
    <property type="entry name" value="AdipoR/HlyIII-related"/>
</dbReference>